<dbReference type="Proteomes" id="UP000887565">
    <property type="component" value="Unplaced"/>
</dbReference>
<name>A0A915HR56_ROMCU</name>
<organism evidence="1 2">
    <name type="scientific">Romanomermis culicivorax</name>
    <name type="common">Nematode worm</name>
    <dbReference type="NCBI Taxonomy" id="13658"/>
    <lineage>
        <taxon>Eukaryota</taxon>
        <taxon>Metazoa</taxon>
        <taxon>Ecdysozoa</taxon>
        <taxon>Nematoda</taxon>
        <taxon>Enoplea</taxon>
        <taxon>Dorylaimia</taxon>
        <taxon>Mermithida</taxon>
        <taxon>Mermithoidea</taxon>
        <taxon>Mermithidae</taxon>
        <taxon>Romanomermis</taxon>
    </lineage>
</organism>
<dbReference type="AlphaFoldDB" id="A0A915HR56"/>
<keyword evidence="1" id="KW-1185">Reference proteome</keyword>
<dbReference type="WBParaSite" id="nRc.2.0.1.t04001-RA">
    <property type="protein sequence ID" value="nRc.2.0.1.t04001-RA"/>
    <property type="gene ID" value="nRc.2.0.1.g04001"/>
</dbReference>
<evidence type="ECO:0000313" key="1">
    <source>
        <dbReference type="Proteomes" id="UP000887565"/>
    </source>
</evidence>
<evidence type="ECO:0000313" key="2">
    <source>
        <dbReference type="WBParaSite" id="nRc.2.0.1.t04001-RA"/>
    </source>
</evidence>
<proteinExistence type="predicted"/>
<reference evidence="2" key="1">
    <citation type="submission" date="2022-11" db="UniProtKB">
        <authorList>
            <consortium name="WormBaseParasite"/>
        </authorList>
    </citation>
    <scope>IDENTIFICATION</scope>
</reference>
<sequence length="75" mass="8475">MQKIFGASHRINAYNITYSPLVQTRTNSLRIYFSYQKYGIPMTTIWLAIGLENPLGSRPIASHMTDGRIAERGAD</sequence>
<accession>A0A915HR56</accession>
<protein>
    <submittedName>
        <fullName evidence="2">Uncharacterized protein</fullName>
    </submittedName>
</protein>